<sequence length="87" mass="8759">MILSRLSVVATTACILVTVAAPLSAGQAAAQNVTKTDHAASAAPTAAPAAEQDGTPIPEPSNIIMLALGITGLVVGRYAAKRHRDGR</sequence>
<dbReference type="EMBL" id="FSQW01000001">
    <property type="protein sequence ID" value="SIN67119.1"/>
    <property type="molecule type" value="Genomic_DNA"/>
</dbReference>
<evidence type="ECO:0000313" key="4">
    <source>
        <dbReference type="EMBL" id="SIN67119.1"/>
    </source>
</evidence>
<dbReference type="STRING" id="1123272.SAMN02745824_1693"/>
<dbReference type="Proteomes" id="UP000185192">
    <property type="component" value="Unassembled WGS sequence"/>
</dbReference>
<feature type="transmembrane region" description="Helical" evidence="2">
    <location>
        <begin position="63"/>
        <end position="80"/>
    </location>
</feature>
<dbReference type="RefSeq" id="WP_074204579.1">
    <property type="nucleotide sequence ID" value="NZ_FSQW01000001.1"/>
</dbReference>
<proteinExistence type="predicted"/>
<name>A0A1N6D8K5_9SPHN</name>
<evidence type="ECO:0000256" key="1">
    <source>
        <dbReference type="SAM" id="MobiDB-lite"/>
    </source>
</evidence>
<keyword evidence="2" id="KW-0472">Membrane</keyword>
<dbReference type="NCBIfam" id="TIGR02595">
    <property type="entry name" value="PEP_CTERM"/>
    <property type="match status" value="1"/>
</dbReference>
<evidence type="ECO:0000313" key="5">
    <source>
        <dbReference type="Proteomes" id="UP000185192"/>
    </source>
</evidence>
<organism evidence="4 5">
    <name type="scientific">Parasphingorhabdus marina DSM 22363</name>
    <dbReference type="NCBI Taxonomy" id="1123272"/>
    <lineage>
        <taxon>Bacteria</taxon>
        <taxon>Pseudomonadati</taxon>
        <taxon>Pseudomonadota</taxon>
        <taxon>Alphaproteobacteria</taxon>
        <taxon>Sphingomonadales</taxon>
        <taxon>Sphingomonadaceae</taxon>
        <taxon>Parasphingorhabdus</taxon>
    </lineage>
</organism>
<dbReference type="OrthoDB" id="7509429at2"/>
<feature type="compositionally biased region" description="Low complexity" evidence="1">
    <location>
        <begin position="39"/>
        <end position="50"/>
    </location>
</feature>
<feature type="signal peptide" evidence="3">
    <location>
        <begin position="1"/>
        <end position="30"/>
    </location>
</feature>
<dbReference type="InterPro" id="IPR013424">
    <property type="entry name" value="Ice-binding_C"/>
</dbReference>
<keyword evidence="2" id="KW-1133">Transmembrane helix</keyword>
<accession>A0A1N6D8K5</accession>
<keyword evidence="2" id="KW-0812">Transmembrane</keyword>
<evidence type="ECO:0000256" key="3">
    <source>
        <dbReference type="SAM" id="SignalP"/>
    </source>
</evidence>
<protein>
    <submittedName>
        <fullName evidence="4">PEP-CTERM protein-sorting domain-containing protein</fullName>
    </submittedName>
</protein>
<dbReference type="AlphaFoldDB" id="A0A1N6D8K5"/>
<evidence type="ECO:0000256" key="2">
    <source>
        <dbReference type="SAM" id="Phobius"/>
    </source>
</evidence>
<feature type="region of interest" description="Disordered" evidence="1">
    <location>
        <begin position="35"/>
        <end position="56"/>
    </location>
</feature>
<keyword evidence="5" id="KW-1185">Reference proteome</keyword>
<reference evidence="5" key="1">
    <citation type="submission" date="2016-11" db="EMBL/GenBank/DDBJ databases">
        <authorList>
            <person name="Varghese N."/>
            <person name="Submissions S."/>
        </authorList>
    </citation>
    <scope>NUCLEOTIDE SEQUENCE [LARGE SCALE GENOMIC DNA]</scope>
    <source>
        <strain evidence="5">DSM 22363</strain>
    </source>
</reference>
<feature type="chain" id="PRO_5013291871" evidence="3">
    <location>
        <begin position="31"/>
        <end position="87"/>
    </location>
</feature>
<gene>
    <name evidence="4" type="ORF">SAMN02745824_1693</name>
</gene>
<keyword evidence="3" id="KW-0732">Signal</keyword>